<dbReference type="Gene3D" id="3.40.50.300">
    <property type="entry name" value="P-loop containing nucleotide triphosphate hydrolases"/>
    <property type="match status" value="1"/>
</dbReference>
<keyword evidence="6" id="KW-1185">Reference proteome</keyword>
<keyword evidence="1" id="KW-0813">Transport</keyword>
<evidence type="ECO:0000259" key="4">
    <source>
        <dbReference type="PROSITE" id="PS50893"/>
    </source>
</evidence>
<organism evidence="5 6">
    <name type="scientific">Treponema primitia (strain ATCC BAA-887 / DSM 12427 / ZAS-2)</name>
    <dbReference type="NCBI Taxonomy" id="545694"/>
    <lineage>
        <taxon>Bacteria</taxon>
        <taxon>Pseudomonadati</taxon>
        <taxon>Spirochaetota</taxon>
        <taxon>Spirochaetia</taxon>
        <taxon>Spirochaetales</taxon>
        <taxon>Treponemataceae</taxon>
        <taxon>Treponema</taxon>
    </lineage>
</organism>
<dbReference type="SUPFAM" id="SSF52540">
    <property type="entry name" value="P-loop containing nucleoside triphosphate hydrolases"/>
    <property type="match status" value="1"/>
</dbReference>
<dbReference type="Pfam" id="PF00005">
    <property type="entry name" value="ABC_tran"/>
    <property type="match status" value="1"/>
</dbReference>
<gene>
    <name evidence="5" type="ordered locus">TREPR_2551</name>
</gene>
<dbReference type="PROSITE" id="PS50893">
    <property type="entry name" value="ABC_TRANSPORTER_2"/>
    <property type="match status" value="1"/>
</dbReference>
<evidence type="ECO:0000256" key="2">
    <source>
        <dbReference type="ARBA" id="ARBA00022741"/>
    </source>
</evidence>
<keyword evidence="2" id="KW-0547">Nucleotide-binding</keyword>
<dbReference type="InterPro" id="IPR027417">
    <property type="entry name" value="P-loop_NTPase"/>
</dbReference>
<dbReference type="Proteomes" id="UP000009223">
    <property type="component" value="Chromosome"/>
</dbReference>
<dbReference type="AlphaFoldDB" id="F5YGM7"/>
<dbReference type="InterPro" id="IPR050166">
    <property type="entry name" value="ABC_transporter_ATP-bind"/>
</dbReference>
<sequence length="239" mass="26005">MSISVENISFSYGEKSVFKDLSMEIGEGESPVVILGASGCGKTTLLRLMAGLLKPSSGAVESSDRASFVFQENRLLPWYTVLENVSLPIETLLGKPEAREKARQFLELVSLGDKANAFPTELSGGQAQRAAIARAFAYPSPLLFMDEPFQSLDIPLRLQLMDTVLALLEKEKRLTLLVTHDPREGIYLGRRILVLGAAPAGIILDEGVDFSREDRAYGAAAHSGLEKRLMDALRQGPIG</sequence>
<dbReference type="RefSeq" id="WP_015707661.1">
    <property type="nucleotide sequence ID" value="NC_015578.1"/>
</dbReference>
<proteinExistence type="predicted"/>
<dbReference type="STRING" id="545694.TREPR_2551"/>
<dbReference type="GO" id="GO:0005524">
    <property type="term" value="F:ATP binding"/>
    <property type="evidence" value="ECO:0007669"/>
    <property type="project" value="UniProtKB-KW"/>
</dbReference>
<evidence type="ECO:0000256" key="1">
    <source>
        <dbReference type="ARBA" id="ARBA00022448"/>
    </source>
</evidence>
<evidence type="ECO:0000256" key="3">
    <source>
        <dbReference type="ARBA" id="ARBA00022840"/>
    </source>
</evidence>
<dbReference type="PANTHER" id="PTHR42788">
    <property type="entry name" value="TAURINE IMPORT ATP-BINDING PROTEIN-RELATED"/>
    <property type="match status" value="1"/>
</dbReference>
<dbReference type="InterPro" id="IPR003439">
    <property type="entry name" value="ABC_transporter-like_ATP-bd"/>
</dbReference>
<reference evidence="5 6" key="2">
    <citation type="journal article" date="2011" name="ISME J.">
        <title>RNA-seq reveals cooperative metabolic interactions between two termite-gut spirochete species in co-culture.</title>
        <authorList>
            <person name="Rosenthal A.Z."/>
            <person name="Matson E.G."/>
            <person name="Eldar A."/>
            <person name="Leadbetter J.R."/>
        </authorList>
    </citation>
    <scope>NUCLEOTIDE SEQUENCE [LARGE SCALE GENOMIC DNA]</scope>
    <source>
        <strain evidence="6">ATCC BAA-887 / DSM 12427 / ZAS-2</strain>
    </source>
</reference>
<dbReference type="HOGENOM" id="CLU_000604_1_22_12"/>
<dbReference type="EMBL" id="CP001843">
    <property type="protein sequence ID" value="AEF85281.1"/>
    <property type="molecule type" value="Genomic_DNA"/>
</dbReference>
<feature type="domain" description="ABC transporter" evidence="4">
    <location>
        <begin position="3"/>
        <end position="220"/>
    </location>
</feature>
<dbReference type="eggNOG" id="COG1116">
    <property type="taxonomic scope" value="Bacteria"/>
</dbReference>
<evidence type="ECO:0000313" key="6">
    <source>
        <dbReference type="Proteomes" id="UP000009223"/>
    </source>
</evidence>
<name>F5YGM7_TREPZ</name>
<protein>
    <submittedName>
        <fullName evidence="5">Aliphatic sulfonates import ATP-binding protein SsuB 1</fullName>
        <ecNumber evidence="5">3.6.3.-</ecNumber>
    </submittedName>
</protein>
<accession>F5YGM7</accession>
<dbReference type="InterPro" id="IPR003593">
    <property type="entry name" value="AAA+_ATPase"/>
</dbReference>
<keyword evidence="3 5" id="KW-0067">ATP-binding</keyword>
<evidence type="ECO:0000313" key="5">
    <source>
        <dbReference type="EMBL" id="AEF85281.1"/>
    </source>
</evidence>
<dbReference type="PANTHER" id="PTHR42788:SF13">
    <property type="entry name" value="ALIPHATIC SULFONATES IMPORT ATP-BINDING PROTEIN SSUB"/>
    <property type="match status" value="1"/>
</dbReference>
<dbReference type="OrthoDB" id="9801958at2"/>
<keyword evidence="5" id="KW-0378">Hydrolase</keyword>
<reference evidence="6" key="1">
    <citation type="submission" date="2009-12" db="EMBL/GenBank/DDBJ databases">
        <title>Complete sequence of Treponema primitia strain ZAS-2.</title>
        <authorList>
            <person name="Tetu S.G."/>
            <person name="Matson E."/>
            <person name="Ren Q."/>
            <person name="Seshadri R."/>
            <person name="Elbourne L."/>
            <person name="Hassan K.A."/>
            <person name="Durkin A."/>
            <person name="Radune D."/>
            <person name="Mohamoud Y."/>
            <person name="Shay R."/>
            <person name="Jin S."/>
            <person name="Zhang X."/>
            <person name="Lucey K."/>
            <person name="Ballor N.R."/>
            <person name="Ottesen E."/>
            <person name="Rosenthal R."/>
            <person name="Allen A."/>
            <person name="Leadbetter J.R."/>
            <person name="Paulsen I.T."/>
        </authorList>
    </citation>
    <scope>NUCLEOTIDE SEQUENCE [LARGE SCALE GENOMIC DNA]</scope>
    <source>
        <strain evidence="6">ATCC BAA-887 / DSM 12427 / ZAS-2</strain>
    </source>
</reference>
<dbReference type="InterPro" id="IPR017871">
    <property type="entry name" value="ABC_transporter-like_CS"/>
</dbReference>
<dbReference type="PROSITE" id="PS00211">
    <property type="entry name" value="ABC_TRANSPORTER_1"/>
    <property type="match status" value="1"/>
</dbReference>
<dbReference type="SMART" id="SM00382">
    <property type="entry name" value="AAA"/>
    <property type="match status" value="1"/>
</dbReference>
<dbReference type="EC" id="3.6.3.-" evidence="5"/>
<dbReference type="KEGG" id="tpi:TREPR_2551"/>
<dbReference type="GO" id="GO:0016887">
    <property type="term" value="F:ATP hydrolysis activity"/>
    <property type="evidence" value="ECO:0007669"/>
    <property type="project" value="InterPro"/>
</dbReference>